<sequence length="276" mass="28043">MTAVIDGSRATDKRSSDTDTRAKDTDTRAKDTDKRSGDTGRAARRGRGTTAAQRAYQRRQQRASAPGGVLPRRAGRLAARIPFVAAVIGLLGCGLALTLLLTTRSAEDSYQLGAARADNQRRIEERAALQRDVEAGNSAPELAARARELGMIPAPDPARLLVGPDGSVTVVGDPQVAQGPPAPLLDPPVSRGPAETPVPVRPPGAVAGVLVPVTPPTASVPAAGAQQDQLVPATIAGSATAAATPTPPTPQTGPTAPPPTGPVPTPVAPATRAAAR</sequence>
<evidence type="ECO:0000256" key="2">
    <source>
        <dbReference type="SAM" id="Phobius"/>
    </source>
</evidence>
<evidence type="ECO:0008006" key="5">
    <source>
        <dbReference type="Google" id="ProtNLM"/>
    </source>
</evidence>
<keyword evidence="4" id="KW-1185">Reference proteome</keyword>
<reference evidence="3" key="1">
    <citation type="submission" date="2021-07" db="EMBL/GenBank/DDBJ databases">
        <title>Candidatus Kaistella beijingensis sp. nov. isolated from a municipal wastewater treatment plant is involved in sludge foaming.</title>
        <authorList>
            <person name="Song Y."/>
            <person name="Liu S.-J."/>
        </authorList>
    </citation>
    <scope>NUCLEOTIDE SEQUENCE</scope>
    <source>
        <strain evidence="3">DSM 43998</strain>
    </source>
</reference>
<gene>
    <name evidence="3" type="ORF">KV203_07015</name>
</gene>
<feature type="compositionally biased region" description="Basic and acidic residues" evidence="1">
    <location>
        <begin position="9"/>
        <end position="38"/>
    </location>
</feature>
<keyword evidence="2" id="KW-0812">Transmembrane</keyword>
<evidence type="ECO:0000313" key="4">
    <source>
        <dbReference type="Proteomes" id="UP000887023"/>
    </source>
</evidence>
<feature type="region of interest" description="Disordered" evidence="1">
    <location>
        <begin position="172"/>
        <end position="198"/>
    </location>
</feature>
<protein>
    <recommendedName>
        <fullName evidence="5">Cell division protein FtsL</fullName>
    </recommendedName>
</protein>
<feature type="region of interest" description="Disordered" evidence="1">
    <location>
        <begin position="1"/>
        <end position="68"/>
    </location>
</feature>
<feature type="transmembrane region" description="Helical" evidence="2">
    <location>
        <begin position="81"/>
        <end position="101"/>
    </location>
</feature>
<keyword evidence="2" id="KW-0472">Membrane</keyword>
<dbReference type="RefSeq" id="WP_066473114.1">
    <property type="nucleotide sequence ID" value="NZ_CBCRUZ010000013.1"/>
</dbReference>
<dbReference type="Proteomes" id="UP000887023">
    <property type="component" value="Chromosome"/>
</dbReference>
<feature type="compositionally biased region" description="Pro residues" evidence="1">
    <location>
        <begin position="245"/>
        <end position="267"/>
    </location>
</feature>
<organism evidence="3 4">
    <name type="scientific">Skermania pinensis</name>
    <dbReference type="NCBI Taxonomy" id="39122"/>
    <lineage>
        <taxon>Bacteria</taxon>
        <taxon>Bacillati</taxon>
        <taxon>Actinomycetota</taxon>
        <taxon>Actinomycetes</taxon>
        <taxon>Mycobacteriales</taxon>
        <taxon>Gordoniaceae</taxon>
        <taxon>Skermania</taxon>
    </lineage>
</organism>
<feature type="region of interest" description="Disordered" evidence="1">
    <location>
        <begin position="220"/>
        <end position="276"/>
    </location>
</feature>
<accession>A0ABX8SHE5</accession>
<proteinExistence type="predicted"/>
<dbReference type="EMBL" id="CP079105">
    <property type="protein sequence ID" value="QXQ15091.1"/>
    <property type="molecule type" value="Genomic_DNA"/>
</dbReference>
<evidence type="ECO:0000313" key="3">
    <source>
        <dbReference type="EMBL" id="QXQ15091.1"/>
    </source>
</evidence>
<feature type="compositionally biased region" description="Low complexity" evidence="1">
    <location>
        <begin position="220"/>
        <end position="244"/>
    </location>
</feature>
<name>A0ABX8SHE5_9ACTN</name>
<keyword evidence="2" id="KW-1133">Transmembrane helix</keyword>
<evidence type="ECO:0000256" key="1">
    <source>
        <dbReference type="SAM" id="MobiDB-lite"/>
    </source>
</evidence>